<accession>A0ACA9RVY7</accession>
<name>A0ACA9RVY7_9GLOM</name>
<evidence type="ECO:0000313" key="1">
    <source>
        <dbReference type="EMBL" id="CAG8810379.1"/>
    </source>
</evidence>
<organism evidence="1 2">
    <name type="scientific">Racocetra persica</name>
    <dbReference type="NCBI Taxonomy" id="160502"/>
    <lineage>
        <taxon>Eukaryota</taxon>
        <taxon>Fungi</taxon>
        <taxon>Fungi incertae sedis</taxon>
        <taxon>Mucoromycota</taxon>
        <taxon>Glomeromycotina</taxon>
        <taxon>Glomeromycetes</taxon>
        <taxon>Diversisporales</taxon>
        <taxon>Gigasporaceae</taxon>
        <taxon>Racocetra</taxon>
    </lineage>
</organism>
<dbReference type="Proteomes" id="UP000789920">
    <property type="component" value="Unassembled WGS sequence"/>
</dbReference>
<comment type="caution">
    <text evidence="1">The sequence shown here is derived from an EMBL/GenBank/DDBJ whole genome shotgun (WGS) entry which is preliminary data.</text>
</comment>
<evidence type="ECO:0000313" key="2">
    <source>
        <dbReference type="Proteomes" id="UP000789920"/>
    </source>
</evidence>
<protein>
    <submittedName>
        <fullName evidence="1">32029_t:CDS:1</fullName>
    </submittedName>
</protein>
<reference evidence="1" key="1">
    <citation type="submission" date="2021-06" db="EMBL/GenBank/DDBJ databases">
        <authorList>
            <person name="Kallberg Y."/>
            <person name="Tangrot J."/>
            <person name="Rosling A."/>
        </authorList>
    </citation>
    <scope>NUCLEOTIDE SEQUENCE</scope>
    <source>
        <strain evidence="1">MA461A</strain>
    </source>
</reference>
<keyword evidence="2" id="KW-1185">Reference proteome</keyword>
<proteinExistence type="predicted"/>
<gene>
    <name evidence="1" type="ORF">RPERSI_LOCUS23073</name>
</gene>
<dbReference type="EMBL" id="CAJVQC010071179">
    <property type="protein sequence ID" value="CAG8810379.1"/>
    <property type="molecule type" value="Genomic_DNA"/>
</dbReference>
<feature type="non-terminal residue" evidence="1">
    <location>
        <position position="79"/>
    </location>
</feature>
<sequence>MADESTRGEMKVLIICLLYWNNIKAKVAITIAKVIDITYYNTETISTTIFETCKQKNIDPQKYYFWLTDNIVYMSSKTN</sequence>